<dbReference type="EMBL" id="JBFBLL010000008">
    <property type="protein sequence ID" value="MEV8158744.1"/>
    <property type="molecule type" value="Genomic_DNA"/>
</dbReference>
<accession>A0ABV3KEC4</accession>
<reference evidence="1 2" key="1">
    <citation type="submission" date="2024-06" db="EMBL/GenBank/DDBJ databases">
        <title>The Natural Products Discovery Center: Release of the First 8490 Sequenced Strains for Exploring Actinobacteria Biosynthetic Diversity.</title>
        <authorList>
            <person name="Kalkreuter E."/>
            <person name="Kautsar S.A."/>
            <person name="Yang D."/>
            <person name="Bader C.D."/>
            <person name="Teijaro C.N."/>
            <person name="Fluegel L."/>
            <person name="Davis C.M."/>
            <person name="Simpson J.R."/>
            <person name="Lauterbach L."/>
            <person name="Steele A.D."/>
            <person name="Gui C."/>
            <person name="Meng S."/>
            <person name="Li G."/>
            <person name="Viehrig K."/>
            <person name="Ye F."/>
            <person name="Su P."/>
            <person name="Kiefer A.F."/>
            <person name="Nichols A."/>
            <person name="Cepeda A.J."/>
            <person name="Yan W."/>
            <person name="Fan B."/>
            <person name="Jiang Y."/>
            <person name="Adhikari A."/>
            <person name="Zheng C.-J."/>
            <person name="Schuster L."/>
            <person name="Cowan T.M."/>
            <person name="Smanski M.J."/>
            <person name="Chevrette M.G."/>
            <person name="De Carvalho L.P.S."/>
            <person name="Shen B."/>
        </authorList>
    </citation>
    <scope>NUCLEOTIDE SEQUENCE [LARGE SCALE GENOMIC DNA]</scope>
    <source>
        <strain evidence="1 2">NPDC079179</strain>
    </source>
</reference>
<dbReference type="Proteomes" id="UP001553031">
    <property type="component" value="Unassembled WGS sequence"/>
</dbReference>
<name>A0ABV3KEC4_9MICC</name>
<gene>
    <name evidence="1" type="ORF">AB0O96_11170</name>
</gene>
<organism evidence="1 2">
    <name type="scientific">Kocuria salsicia</name>
    <dbReference type="NCBI Taxonomy" id="664639"/>
    <lineage>
        <taxon>Bacteria</taxon>
        <taxon>Bacillati</taxon>
        <taxon>Actinomycetota</taxon>
        <taxon>Actinomycetes</taxon>
        <taxon>Micrococcales</taxon>
        <taxon>Micrococcaceae</taxon>
        <taxon>Kocuria</taxon>
    </lineage>
</organism>
<comment type="caution">
    <text evidence="1">The sequence shown here is derived from an EMBL/GenBank/DDBJ whole genome shotgun (WGS) entry which is preliminary data.</text>
</comment>
<proteinExistence type="predicted"/>
<keyword evidence="2" id="KW-1185">Reference proteome</keyword>
<protein>
    <submittedName>
        <fullName evidence="1">Uncharacterized protein</fullName>
    </submittedName>
</protein>
<sequence>MTGITGILVGIAALIHPFARAGLTARSYRKKPEQADAAAACR</sequence>
<dbReference type="RefSeq" id="WP_260983288.1">
    <property type="nucleotide sequence ID" value="NZ_JBFBLL010000008.1"/>
</dbReference>
<evidence type="ECO:0000313" key="1">
    <source>
        <dbReference type="EMBL" id="MEV8158744.1"/>
    </source>
</evidence>
<evidence type="ECO:0000313" key="2">
    <source>
        <dbReference type="Proteomes" id="UP001553031"/>
    </source>
</evidence>